<sequence length="36" mass="3895">MTGDFLPQRRKASVFSQALTVVILLAAAAIAVWMFA</sequence>
<proteinExistence type="predicted"/>
<keyword evidence="1" id="KW-0812">Transmembrane</keyword>
<comment type="caution">
    <text evidence="2">The sequence shown here is derived from an EMBL/GenBank/DDBJ whole genome shotgun (WGS) entry which is preliminary data.</text>
</comment>
<name>A0A542EWQ6_9ACTN</name>
<evidence type="ECO:0000313" key="2">
    <source>
        <dbReference type="EMBL" id="TQJ19782.1"/>
    </source>
</evidence>
<keyword evidence="1" id="KW-1133">Transmembrane helix</keyword>
<protein>
    <submittedName>
        <fullName evidence="2">Uncharacterized protein</fullName>
    </submittedName>
</protein>
<keyword evidence="3" id="KW-1185">Reference proteome</keyword>
<dbReference type="EMBL" id="VFMM01000001">
    <property type="protein sequence ID" value="TQJ19782.1"/>
    <property type="molecule type" value="Genomic_DNA"/>
</dbReference>
<accession>A0A542EWQ6</accession>
<dbReference type="Proteomes" id="UP000316298">
    <property type="component" value="Unassembled WGS sequence"/>
</dbReference>
<organism evidence="2 3">
    <name type="scientific">Kribbella jejuensis</name>
    <dbReference type="NCBI Taxonomy" id="236068"/>
    <lineage>
        <taxon>Bacteria</taxon>
        <taxon>Bacillati</taxon>
        <taxon>Actinomycetota</taxon>
        <taxon>Actinomycetes</taxon>
        <taxon>Propionibacteriales</taxon>
        <taxon>Kribbellaceae</taxon>
        <taxon>Kribbella</taxon>
    </lineage>
</organism>
<keyword evidence="1" id="KW-0472">Membrane</keyword>
<evidence type="ECO:0000313" key="3">
    <source>
        <dbReference type="Proteomes" id="UP000316298"/>
    </source>
</evidence>
<dbReference type="AlphaFoldDB" id="A0A542EWQ6"/>
<feature type="transmembrane region" description="Helical" evidence="1">
    <location>
        <begin position="12"/>
        <end position="35"/>
    </location>
</feature>
<reference evidence="2 3" key="1">
    <citation type="submission" date="2019-06" db="EMBL/GenBank/DDBJ databases">
        <title>Sequencing the genomes of 1000 actinobacteria strains.</title>
        <authorList>
            <person name="Klenk H.-P."/>
        </authorList>
    </citation>
    <scope>NUCLEOTIDE SEQUENCE [LARGE SCALE GENOMIC DNA]</scope>
    <source>
        <strain evidence="2 3">DSM 17305</strain>
    </source>
</reference>
<gene>
    <name evidence="2" type="ORF">FB475_3959</name>
</gene>
<evidence type="ECO:0000256" key="1">
    <source>
        <dbReference type="SAM" id="Phobius"/>
    </source>
</evidence>